<sequence>MQKENAPFVPFRATRLWDEAIRLFTSGMPSKRHRSNMKVYENCFTGSEAVKWFLHALEMNPHFNAVITQEKTIQLLSKLYEEGIFVKAKGSSRQGSDRFKLNGIYQMGATKPQYSARTPLSNKQIGLHNQKSENWIRKSFHKEPFAAEYENILHVKKSNESNFNNRTAYENMPIIKQRLFDADCDKQPGNTVKVTSSSVPMRVAQHPIQQLKQYHQSQEKRDHQAQPQLSSLPETDDLWRKVFIGRLQSLLKDVDVSGLLWPSAVIRCQWLEQNCCILDDCSIAKFPPWVAAASNRLMLALADKNLNRSVVNSDIEADVSALEAFFTNLQTPLIPADLSAIFQRVFLHLEVTASSMKEEDSLSHKSVSVFSSSRTSSFGQPNEDFKCTLPPNTCYETAFTSESPITRIVPQSSFDTLHLPARPSSACSSMKRNASAPKLLETSGLESGAPLNKSAADRGSLFSLTSEKFSTIGGSRWQSKVKNASMGGSLHRDKVHTERSQIKHNCGKLTVMDKTPPLPPRHLSRPPPVHRNASHEAKGKHSRSNSGGYINLALQDSFEGSDITNKELDIDAAMETLQKLMICSQKTPTQHTPRKDGVKSIHVRSASLSQTLNHGVHSGVSMRRSQSCWSQDFSNASLSSYHTAISSSSSSLDSDSSGSNSSLNLTAGCEWGWDWGSGAEQTGVAVFQLLMLLVKPQSRAQLQTLLKLMGLLPYQCPYTTLKVLDMFSSFVMQGGDEEVTSRLLGFLVRHQKEIFHSPQELVAEVQRERKAN</sequence>
<dbReference type="InterPro" id="IPR036390">
    <property type="entry name" value="WH_DNA-bd_sf"/>
</dbReference>
<keyword evidence="3" id="KW-1185">Reference proteome</keyword>
<evidence type="ECO:0000313" key="4">
    <source>
        <dbReference type="RefSeq" id="XP_034241673.1"/>
    </source>
</evidence>
<dbReference type="PROSITE" id="PS50186">
    <property type="entry name" value="DEP"/>
    <property type="match status" value="1"/>
</dbReference>
<dbReference type="GeneID" id="117645518"/>
<accession>A0A6P8YNY8</accession>
<name>A0A6P8YNY8_THRPL</name>
<reference evidence="4 5" key="1">
    <citation type="submission" date="2025-04" db="UniProtKB">
        <authorList>
            <consortium name="RefSeq"/>
        </authorList>
    </citation>
    <scope>IDENTIFICATION</scope>
    <source>
        <tissue evidence="4 5">Total insect</tissue>
    </source>
</reference>
<protein>
    <submittedName>
        <fullName evidence="4 5">Uncharacterized protein LOC117645518 isoform X1</fullName>
    </submittedName>
</protein>
<dbReference type="AlphaFoldDB" id="A0A6P8YNY8"/>
<feature type="region of interest" description="Disordered" evidence="1">
    <location>
        <begin position="510"/>
        <end position="547"/>
    </location>
</feature>
<dbReference type="Pfam" id="PF00610">
    <property type="entry name" value="DEP"/>
    <property type="match status" value="1"/>
</dbReference>
<dbReference type="SMART" id="SM00049">
    <property type="entry name" value="DEP"/>
    <property type="match status" value="1"/>
</dbReference>
<dbReference type="Proteomes" id="UP000515158">
    <property type="component" value="Unplaced"/>
</dbReference>
<evidence type="ECO:0000256" key="1">
    <source>
        <dbReference type="SAM" id="MobiDB-lite"/>
    </source>
</evidence>
<organism evidence="4">
    <name type="scientific">Thrips palmi</name>
    <name type="common">Melon thrips</name>
    <dbReference type="NCBI Taxonomy" id="161013"/>
    <lineage>
        <taxon>Eukaryota</taxon>
        <taxon>Metazoa</taxon>
        <taxon>Ecdysozoa</taxon>
        <taxon>Arthropoda</taxon>
        <taxon>Hexapoda</taxon>
        <taxon>Insecta</taxon>
        <taxon>Pterygota</taxon>
        <taxon>Neoptera</taxon>
        <taxon>Paraneoptera</taxon>
        <taxon>Thysanoptera</taxon>
        <taxon>Terebrantia</taxon>
        <taxon>Thripoidea</taxon>
        <taxon>Thripidae</taxon>
        <taxon>Thrips</taxon>
    </lineage>
</organism>
<feature type="compositionally biased region" description="Pro residues" evidence="1">
    <location>
        <begin position="516"/>
        <end position="529"/>
    </location>
</feature>
<dbReference type="Gene3D" id="1.10.10.10">
    <property type="entry name" value="Winged helix-like DNA-binding domain superfamily/Winged helix DNA-binding domain"/>
    <property type="match status" value="1"/>
</dbReference>
<dbReference type="GO" id="GO:0035556">
    <property type="term" value="P:intracellular signal transduction"/>
    <property type="evidence" value="ECO:0007669"/>
    <property type="project" value="InterPro"/>
</dbReference>
<dbReference type="KEGG" id="tpal:117645518"/>
<evidence type="ECO:0000313" key="3">
    <source>
        <dbReference type="Proteomes" id="UP000515158"/>
    </source>
</evidence>
<feature type="domain" description="DEP" evidence="2">
    <location>
        <begin position="24"/>
        <end position="109"/>
    </location>
</feature>
<dbReference type="SUPFAM" id="SSF46785">
    <property type="entry name" value="Winged helix' DNA-binding domain"/>
    <property type="match status" value="1"/>
</dbReference>
<dbReference type="OrthoDB" id="524326at2759"/>
<dbReference type="InterPro" id="IPR000591">
    <property type="entry name" value="DEP_dom"/>
</dbReference>
<dbReference type="PANTHER" id="PTHR16206:SF4">
    <property type="entry name" value="PROTEIN LET-99"/>
    <property type="match status" value="1"/>
</dbReference>
<dbReference type="RefSeq" id="XP_034241673.1">
    <property type="nucleotide sequence ID" value="XM_034385782.1"/>
</dbReference>
<evidence type="ECO:0000259" key="2">
    <source>
        <dbReference type="PROSITE" id="PS50186"/>
    </source>
</evidence>
<proteinExistence type="predicted"/>
<evidence type="ECO:0000313" key="5">
    <source>
        <dbReference type="RefSeq" id="XP_034241674.1"/>
    </source>
</evidence>
<dbReference type="InterPro" id="IPR036388">
    <property type="entry name" value="WH-like_DNA-bd_sf"/>
</dbReference>
<gene>
    <name evidence="4 5" type="primary">LOC117645518</name>
</gene>
<dbReference type="PANTHER" id="PTHR16206">
    <property type="entry name" value="DEP DOMAIN-CONTAINING"/>
    <property type="match status" value="1"/>
</dbReference>
<dbReference type="RefSeq" id="XP_034241674.1">
    <property type="nucleotide sequence ID" value="XM_034385783.1"/>
</dbReference>